<evidence type="ECO:0000313" key="1">
    <source>
        <dbReference type="EMBL" id="QJA63116.1"/>
    </source>
</evidence>
<name>A0A6M3KAH3_9ZZZZ</name>
<organism evidence="2">
    <name type="scientific">viral metagenome</name>
    <dbReference type="NCBI Taxonomy" id="1070528"/>
    <lineage>
        <taxon>unclassified sequences</taxon>
        <taxon>metagenomes</taxon>
        <taxon>organismal metagenomes</taxon>
    </lineage>
</organism>
<dbReference type="EMBL" id="MT141490">
    <property type="protein sequence ID" value="QJA63116.1"/>
    <property type="molecule type" value="Genomic_DNA"/>
</dbReference>
<reference evidence="2" key="1">
    <citation type="submission" date="2020-03" db="EMBL/GenBank/DDBJ databases">
        <title>The deep terrestrial virosphere.</title>
        <authorList>
            <person name="Holmfeldt K."/>
            <person name="Nilsson E."/>
            <person name="Simone D."/>
            <person name="Lopez-Fernandez M."/>
            <person name="Wu X."/>
            <person name="de Brujin I."/>
            <person name="Lundin D."/>
            <person name="Andersson A."/>
            <person name="Bertilsson S."/>
            <person name="Dopson M."/>
        </authorList>
    </citation>
    <scope>NUCLEOTIDE SEQUENCE</scope>
    <source>
        <strain evidence="2">MM415A01028</strain>
        <strain evidence="1">MM415B00651</strain>
    </source>
</reference>
<protein>
    <submittedName>
        <fullName evidence="2">Uncharacterized protein</fullName>
    </submittedName>
</protein>
<evidence type="ECO:0000313" key="2">
    <source>
        <dbReference type="EMBL" id="QJA78695.1"/>
    </source>
</evidence>
<proteinExistence type="predicted"/>
<accession>A0A6M3KAH3</accession>
<dbReference type="EMBL" id="MT142349">
    <property type="protein sequence ID" value="QJA78695.1"/>
    <property type="molecule type" value="Genomic_DNA"/>
</dbReference>
<gene>
    <name evidence="2" type="ORF">MM415A01028_0012</name>
    <name evidence="1" type="ORF">MM415B00651_0031</name>
</gene>
<sequence>MAIYNYTRRQLRHLTARLCNDLITGTVTSPASGTFICAESGWEKPDDYFNDWIEVFDYSGTNVGTSGNPTDWTKTTPSHTLTFAPAATLTAGDLVEMHQRFSVNEYNDFINLAIDMVAKEALINKIDTSIDLATDTYQYGLSTQFLYVYRIELESATAGVYNTAKPVDPRYWRVIKGTTTYVEFVEDTFTPTDGRAIRITGLASPSKLDTDTEESPVNPAYIAYQAAALLHQSRIRGADSDSEYHAQQMTLSQAVADRERERMGVGISGAIPVIEV</sequence>
<dbReference type="AlphaFoldDB" id="A0A6M3KAH3"/>